<dbReference type="EMBL" id="BAABAT010000069">
    <property type="protein sequence ID" value="GAA4263438.1"/>
    <property type="molecule type" value="Genomic_DNA"/>
</dbReference>
<accession>A0ABP8DTU2</accession>
<gene>
    <name evidence="1" type="ORF">GCM10022255_107990</name>
</gene>
<dbReference type="CDD" id="cd02440">
    <property type="entry name" value="AdoMet_MTases"/>
    <property type="match status" value="1"/>
</dbReference>
<organism evidence="1 2">
    <name type="scientific">Dactylosporangium darangshiense</name>
    <dbReference type="NCBI Taxonomy" id="579108"/>
    <lineage>
        <taxon>Bacteria</taxon>
        <taxon>Bacillati</taxon>
        <taxon>Actinomycetota</taxon>
        <taxon>Actinomycetes</taxon>
        <taxon>Micromonosporales</taxon>
        <taxon>Micromonosporaceae</taxon>
        <taxon>Dactylosporangium</taxon>
    </lineage>
</organism>
<protein>
    <submittedName>
        <fullName evidence="1">SAM-dependent methyltransferase</fullName>
    </submittedName>
</protein>
<dbReference type="Proteomes" id="UP001500620">
    <property type="component" value="Unassembled WGS sequence"/>
</dbReference>
<name>A0ABP8DTU2_9ACTN</name>
<proteinExistence type="predicted"/>
<dbReference type="InterPro" id="IPR029063">
    <property type="entry name" value="SAM-dependent_MTases_sf"/>
</dbReference>
<evidence type="ECO:0000313" key="2">
    <source>
        <dbReference type="Proteomes" id="UP001500620"/>
    </source>
</evidence>
<keyword evidence="1" id="KW-0489">Methyltransferase</keyword>
<dbReference type="GO" id="GO:0008168">
    <property type="term" value="F:methyltransferase activity"/>
    <property type="evidence" value="ECO:0007669"/>
    <property type="project" value="UniProtKB-KW"/>
</dbReference>
<dbReference type="Gene3D" id="3.40.50.150">
    <property type="entry name" value="Vaccinia Virus protein VP39"/>
    <property type="match status" value="1"/>
</dbReference>
<sequence>MQEDEMALPQWLNDVDWRTPNAARAFDHLCGGVHNFEADRRFAEQAYREWPGFHSLANDHRAFRGRAVRRLAAAGIRQFLDLGCGVVGRDDVHEIAQSAASDADVKVVYVDLDPVVVAHARYVTAANQNVTAIRGDVRQPRSILLQSEVTDLLDLAKPIAVLLVAVLEYLADNDDPAGIVAQFGAAAAAGSFLCVSHTIPTPCDADRQDRVRRLYEQIAAPMHLRTADQVRGLLEGWEPVSSGPVPVTSWHPDPNEPYLGHRSHAVAAVAVVAAKPPFRLEVA</sequence>
<dbReference type="SUPFAM" id="SSF53335">
    <property type="entry name" value="S-adenosyl-L-methionine-dependent methyltransferases"/>
    <property type="match status" value="1"/>
</dbReference>
<dbReference type="RefSeq" id="WP_345142764.1">
    <property type="nucleotide sequence ID" value="NZ_BAABAT010000069.1"/>
</dbReference>
<dbReference type="InterPro" id="IPR006764">
    <property type="entry name" value="SAM_dep_MeTrfase_SAV2177_type"/>
</dbReference>
<keyword evidence="2" id="KW-1185">Reference proteome</keyword>
<evidence type="ECO:0000313" key="1">
    <source>
        <dbReference type="EMBL" id="GAA4263438.1"/>
    </source>
</evidence>
<keyword evidence="1" id="KW-0808">Transferase</keyword>
<comment type="caution">
    <text evidence="1">The sequence shown here is derived from an EMBL/GenBank/DDBJ whole genome shotgun (WGS) entry which is preliminary data.</text>
</comment>
<dbReference type="Pfam" id="PF04672">
    <property type="entry name" value="Methyltransf_19"/>
    <property type="match status" value="1"/>
</dbReference>
<reference evidence="2" key="1">
    <citation type="journal article" date="2019" name="Int. J. Syst. Evol. Microbiol.">
        <title>The Global Catalogue of Microorganisms (GCM) 10K type strain sequencing project: providing services to taxonomists for standard genome sequencing and annotation.</title>
        <authorList>
            <consortium name="The Broad Institute Genomics Platform"/>
            <consortium name="The Broad Institute Genome Sequencing Center for Infectious Disease"/>
            <person name="Wu L."/>
            <person name="Ma J."/>
        </authorList>
    </citation>
    <scope>NUCLEOTIDE SEQUENCE [LARGE SCALE GENOMIC DNA]</scope>
    <source>
        <strain evidence="2">JCM 17441</strain>
    </source>
</reference>
<dbReference type="GO" id="GO:0032259">
    <property type="term" value="P:methylation"/>
    <property type="evidence" value="ECO:0007669"/>
    <property type="project" value="UniProtKB-KW"/>
</dbReference>
<dbReference type="PIRSF" id="PIRSF017393">
    <property type="entry name" value="MTase_SAV2177"/>
    <property type="match status" value="1"/>
</dbReference>